<dbReference type="InterPro" id="IPR050706">
    <property type="entry name" value="Cyclic-di-GMP_PDE-like"/>
</dbReference>
<dbReference type="PROSITE" id="PS50883">
    <property type="entry name" value="EAL"/>
    <property type="match status" value="1"/>
</dbReference>
<dbReference type="SUPFAM" id="SSF141868">
    <property type="entry name" value="EAL domain-like"/>
    <property type="match status" value="1"/>
</dbReference>
<dbReference type="GO" id="GO:0071111">
    <property type="term" value="F:cyclic-guanylate-specific phosphodiesterase activity"/>
    <property type="evidence" value="ECO:0007669"/>
    <property type="project" value="InterPro"/>
</dbReference>
<dbReference type="Proteomes" id="UP000555836">
    <property type="component" value="Unassembled WGS sequence"/>
</dbReference>
<dbReference type="EMBL" id="JACVHL010000017">
    <property type="protein sequence ID" value="MCC3806647.1"/>
    <property type="molecule type" value="Genomic_DNA"/>
</dbReference>
<dbReference type="Proteomes" id="UP000191946">
    <property type="component" value="Unassembled WGS sequence"/>
</dbReference>
<evidence type="ECO:0000313" key="8">
    <source>
        <dbReference type="EMBL" id="WAT92953.1"/>
    </source>
</evidence>
<evidence type="ECO:0000259" key="1">
    <source>
        <dbReference type="PROSITE" id="PS50883"/>
    </source>
</evidence>
<reference evidence="7 10" key="3">
    <citation type="submission" date="2018-12" db="EMBL/GenBank/DDBJ databases">
        <title>Genomic insights into the evolutionary origins and pathogenicity of five Vibrio parahaemolyticus strains isolated from the shrimp with acute hepatopancreatic necrosis disease (AHPND).</title>
        <authorList>
            <person name="Yang Q."/>
            <person name="Dong X."/>
            <person name="Xie G."/>
            <person name="Fu S."/>
            <person name="Zou P."/>
            <person name="Sun J."/>
            <person name="Wang Y."/>
            <person name="Huang J."/>
        </authorList>
    </citation>
    <scope>NUCLEOTIDE SEQUENCE [LARGE SCALE GENOMIC DNA]</scope>
    <source>
        <strain evidence="7 10">20160303005-1</strain>
    </source>
</reference>
<dbReference type="CDD" id="cd01948">
    <property type="entry name" value="EAL"/>
    <property type="match status" value="1"/>
</dbReference>
<gene>
    <name evidence="6" type="ORF">AKG60_13125</name>
    <name evidence="7" type="ORF">EHC69_25425</name>
    <name evidence="5" type="ORF">HKB16_12715</name>
    <name evidence="4" type="ORF">HKB21_10610</name>
    <name evidence="2" type="ORF">I7278_06805</name>
    <name evidence="3" type="ORF">IB292_16570</name>
    <name evidence="8" type="ORF">O1Q84_18285</name>
</gene>
<reference evidence="2" key="4">
    <citation type="submission" date="2019-12" db="EMBL/GenBank/DDBJ databases">
        <authorList>
            <consortium name="NCBI Pathogen Detection Project"/>
        </authorList>
    </citation>
    <scope>NUCLEOTIDE SEQUENCE</scope>
    <source>
        <strain evidence="2">1930</strain>
    </source>
</reference>
<evidence type="ECO:0000313" key="11">
    <source>
        <dbReference type="Proteomes" id="UP000518904"/>
    </source>
</evidence>
<dbReference type="SMART" id="SM00052">
    <property type="entry name" value="EAL"/>
    <property type="match status" value="1"/>
</dbReference>
<dbReference type="EMBL" id="CP114195">
    <property type="protein sequence ID" value="WAT92953.1"/>
    <property type="molecule type" value="Genomic_DNA"/>
</dbReference>
<reference evidence="11 12" key="5">
    <citation type="submission" date="2020-04" db="EMBL/GenBank/DDBJ databases">
        <title>Whole-genome sequencing of Vibrio spp. from China reveals different genetic environments of blaCTX-M-14 among diverse lineages.</title>
        <authorList>
            <person name="Zheng Z."/>
            <person name="Ye L."/>
            <person name="Chen S."/>
        </authorList>
    </citation>
    <scope>NUCLEOTIDE SEQUENCE [LARGE SCALE GENOMIC DNA]</scope>
    <source>
        <strain evidence="5 11">Vb0551</strain>
        <strain evidence="4 12">Vb0574</strain>
    </source>
</reference>
<dbReference type="Proteomes" id="UP000726777">
    <property type="component" value="Unassembled WGS sequence"/>
</dbReference>
<evidence type="ECO:0000313" key="6">
    <source>
        <dbReference type="EMBL" id="OQJ98961.1"/>
    </source>
</evidence>
<evidence type="ECO:0000313" key="9">
    <source>
        <dbReference type="Proteomes" id="UP000191946"/>
    </source>
</evidence>
<reference evidence="6 9" key="1">
    <citation type="submission" date="2015-08" db="EMBL/GenBank/DDBJ databases">
        <title>Draft Genome Sequences of Vibrio parahaemolyticus Strains.</title>
        <authorList>
            <person name="Gonzalez-Escalona N."/>
            <person name="DePaola A."/>
        </authorList>
    </citation>
    <scope>NUCLEOTIDE SEQUENCE [LARGE SCALE GENOMIC DNA]</scope>
    <source>
        <strain evidence="6 9">CFSAN001621</strain>
    </source>
</reference>
<dbReference type="EMBL" id="CP034299">
    <property type="protein sequence ID" value="QHH12590.1"/>
    <property type="molecule type" value="Genomic_DNA"/>
</dbReference>
<organism evidence="3 13">
    <name type="scientific">Vibrio parahaemolyticus</name>
    <dbReference type="NCBI Taxonomy" id="670"/>
    <lineage>
        <taxon>Bacteria</taxon>
        <taxon>Pseudomonadati</taxon>
        <taxon>Pseudomonadota</taxon>
        <taxon>Gammaproteobacteria</taxon>
        <taxon>Vibrionales</taxon>
        <taxon>Vibrionaceae</taxon>
        <taxon>Vibrio</taxon>
    </lineage>
</organism>
<dbReference type="Pfam" id="PF00563">
    <property type="entry name" value="EAL"/>
    <property type="match status" value="1"/>
</dbReference>
<dbReference type="GeneID" id="1191507"/>
<proteinExistence type="predicted"/>
<dbReference type="Gene3D" id="3.20.20.450">
    <property type="entry name" value="EAL domain"/>
    <property type="match status" value="1"/>
</dbReference>
<sequence length="272" mass="31041">MELKKQSDYEQYIRQDGLGEYYVVINQFTFHSVYQPIFDKHQRVIGMEALLRIHGADGVQIRPDIFLSNASIDPYFRLCVEFLSRAMHIRNFARHFAGTPIKLFLNVMPQTLLTLTKDMGFKDNGLLYKRLADLGMTPSDVVFEVVEESCGDTDLLIKAVQLMRANGFIFAIDDFGAQHSDIARVQQLCPDIIKIDRSYLLDYCAGDTFSIRSAVDLAATMGAKVIIEGVEENNQLQAMRQLELDYYQGFYLGKPSAIHHWTEYATCQCTVH</sequence>
<dbReference type="OMA" id="QLCPDII"/>
<dbReference type="Proteomes" id="UP001156560">
    <property type="component" value="Chromosome 2"/>
</dbReference>
<reference evidence="8" key="7">
    <citation type="submission" date="2022-12" db="EMBL/GenBank/DDBJ databases">
        <title>Vibrio parahaemolyticus become highly virulent by producing novel Tc toxins.</title>
        <authorList>
            <person name="Yang F."/>
            <person name="You Y."/>
            <person name="Lai Q."/>
            <person name="Xu L."/>
            <person name="Li F."/>
        </authorList>
    </citation>
    <scope>NUCLEOTIDE SEQUENCE</scope>
    <source>
        <strain evidence="8">Vp-HL-202005</strain>
    </source>
</reference>
<dbReference type="InterPro" id="IPR035919">
    <property type="entry name" value="EAL_sf"/>
</dbReference>
<name>A0A0M2IMB0_VIBPH</name>
<evidence type="ECO:0000313" key="4">
    <source>
        <dbReference type="EMBL" id="NMU26080.1"/>
    </source>
</evidence>
<dbReference type="Proteomes" id="UP000464718">
    <property type="component" value="Chromosome ii"/>
</dbReference>
<evidence type="ECO:0000313" key="13">
    <source>
        <dbReference type="Proteomes" id="UP000726777"/>
    </source>
</evidence>
<evidence type="ECO:0000313" key="7">
    <source>
        <dbReference type="EMBL" id="QHH12590.1"/>
    </source>
</evidence>
<dbReference type="AlphaFoldDB" id="A0A0M2IMB0"/>
<dbReference type="InterPro" id="IPR001633">
    <property type="entry name" value="EAL_dom"/>
</dbReference>
<evidence type="ECO:0000313" key="2">
    <source>
        <dbReference type="EMBL" id="HAS6676514.1"/>
    </source>
</evidence>
<evidence type="ECO:0000313" key="10">
    <source>
        <dbReference type="Proteomes" id="UP000464718"/>
    </source>
</evidence>
<dbReference type="EMBL" id="JABCLD010001111">
    <property type="protein sequence ID" value="NMU26080.1"/>
    <property type="molecule type" value="Genomic_DNA"/>
</dbReference>
<evidence type="ECO:0000313" key="5">
    <source>
        <dbReference type="EMBL" id="NMU83750.1"/>
    </source>
</evidence>
<evidence type="ECO:0000313" key="3">
    <source>
        <dbReference type="EMBL" id="MCC3806647.1"/>
    </source>
</evidence>
<evidence type="ECO:0000313" key="12">
    <source>
        <dbReference type="Proteomes" id="UP000555836"/>
    </source>
</evidence>
<protein>
    <submittedName>
        <fullName evidence="6">Diguanylate phosphodiesterase</fullName>
    </submittedName>
    <submittedName>
        <fullName evidence="3">EAL domain-containing protein</fullName>
    </submittedName>
</protein>
<dbReference type="PANTHER" id="PTHR33121:SF76">
    <property type="entry name" value="SIGNALING PROTEIN"/>
    <property type="match status" value="1"/>
</dbReference>
<accession>A0A0M2IMB0</accession>
<dbReference type="PANTHER" id="PTHR33121">
    <property type="entry name" value="CYCLIC DI-GMP PHOSPHODIESTERASE PDEF"/>
    <property type="match status" value="1"/>
</dbReference>
<dbReference type="EMBL" id="JABCLB010001107">
    <property type="protein sequence ID" value="NMU83750.1"/>
    <property type="molecule type" value="Genomic_DNA"/>
</dbReference>
<reference evidence="2" key="2">
    <citation type="journal article" date="2018" name="Genome Biol.">
        <title>SKESA: strategic k-mer extension for scrupulous assemblies.</title>
        <authorList>
            <person name="Souvorov A."/>
            <person name="Agarwala R."/>
            <person name="Lipman D.J."/>
        </authorList>
    </citation>
    <scope>NUCLEOTIDE SEQUENCE</scope>
    <source>
        <strain evidence="2">1930</strain>
    </source>
</reference>
<dbReference type="OrthoDB" id="1673646at2"/>
<feature type="domain" description="EAL" evidence="1">
    <location>
        <begin position="14"/>
        <end position="269"/>
    </location>
</feature>
<dbReference type="Proteomes" id="UP000518904">
    <property type="component" value="Unassembled WGS sequence"/>
</dbReference>
<reference evidence="3" key="6">
    <citation type="submission" date="2020-09" db="EMBL/GenBank/DDBJ databases">
        <title>Genome sequence of Vibrio parahaemolyticus isolates.</title>
        <authorList>
            <person name="Hammerl J.A."/>
            <person name="Strauch E."/>
        </authorList>
    </citation>
    <scope>NUCLEOTIDE SEQUENCE</scope>
    <source>
        <strain evidence="3">17-VB00146</strain>
    </source>
</reference>
<dbReference type="Proteomes" id="UP000856022">
    <property type="component" value="Unassembled WGS sequence"/>
</dbReference>
<dbReference type="EMBL" id="LHQV01000015">
    <property type="protein sequence ID" value="OQJ98961.1"/>
    <property type="molecule type" value="Genomic_DNA"/>
</dbReference>
<keyword evidence="9" id="KW-1185">Reference proteome</keyword>
<dbReference type="RefSeq" id="WP_005479128.1">
    <property type="nucleotide sequence ID" value="NZ_CANUHV010000019.1"/>
</dbReference>
<dbReference type="EMBL" id="DACQKT010000002">
    <property type="protein sequence ID" value="HAS6676514.1"/>
    <property type="molecule type" value="Genomic_DNA"/>
</dbReference>